<dbReference type="Pfam" id="PF07969">
    <property type="entry name" value="Amidohydro_3"/>
    <property type="match status" value="1"/>
</dbReference>
<dbReference type="Gene3D" id="2.30.40.10">
    <property type="entry name" value="Urease, subunit C, domain 1"/>
    <property type="match status" value="1"/>
</dbReference>
<sequence length="527" mass="57290">MVSHLFVNAKVFTGRDETDFASAFRITDGSFSWVGDHSEVRGEQAVDLGGRTVLPGLLDVHTHPAALAALTDAVDCLPPQVVSLAQLLDRLRTHRNLGGGADQWIIGRGYDEARYPEGRSPTAHDLDQVSLTQPVIVKRCDGHTAVCNTRALELAGITSATPDPVGARFERDEQGRPNGILTELEAVRAVERLLPALGGDDLADRLAGLDERFLSRGIVGVCDLRASTLPDPLATFRAARARGLRPRCTLYLEWDPGRPPDDLSDEDRLGPVRIGGLKLFMDGAYSNRTAWVNDPYPDSCEHGIHTVSDEDARAAVDWARRNQVQVAVHAMGDQALEHVVELFGEAEPWLAGRPSIRLEHATLVSAGLIERITSARMSFGIATHTIFLYAEHDSYRANLSAEQARVAYPIRSLYHGVRPLALASDCPATAWSDADNVFVSVKAAVARRAYNGADIGQAEAITVPQALSLYTGRARHVAPLGQVGVIAPGYDGSFVVLDRDVFTVAHEDIDQVRIDQTWIEGAQVYAR</sequence>
<dbReference type="InterPro" id="IPR032466">
    <property type="entry name" value="Metal_Hydrolase"/>
</dbReference>
<protein>
    <submittedName>
        <fullName evidence="2">Amidohydrolase</fullName>
    </submittedName>
</protein>
<dbReference type="PANTHER" id="PTHR22642">
    <property type="entry name" value="IMIDAZOLONEPROPIONASE"/>
    <property type="match status" value="1"/>
</dbReference>
<dbReference type="InterPro" id="IPR011059">
    <property type="entry name" value="Metal-dep_hydrolase_composite"/>
</dbReference>
<dbReference type="SUPFAM" id="SSF51338">
    <property type="entry name" value="Composite domain of metallo-dependent hydrolases"/>
    <property type="match status" value="1"/>
</dbReference>
<accession>A0A934V9B2</accession>
<proteinExistence type="predicted"/>
<feature type="domain" description="Amidohydrolase 3" evidence="1">
    <location>
        <begin position="44"/>
        <end position="525"/>
    </location>
</feature>
<dbReference type="AlphaFoldDB" id="A0A934V9B2"/>
<dbReference type="PANTHER" id="PTHR22642:SF2">
    <property type="entry name" value="PROTEIN LONG AFTER FAR-RED 3"/>
    <property type="match status" value="1"/>
</dbReference>
<organism evidence="2 3">
    <name type="scientific">Prauserella cavernicola</name>
    <dbReference type="NCBI Taxonomy" id="2800127"/>
    <lineage>
        <taxon>Bacteria</taxon>
        <taxon>Bacillati</taxon>
        <taxon>Actinomycetota</taxon>
        <taxon>Actinomycetes</taxon>
        <taxon>Pseudonocardiales</taxon>
        <taxon>Pseudonocardiaceae</taxon>
        <taxon>Prauserella</taxon>
    </lineage>
</organism>
<comment type="caution">
    <text evidence="2">The sequence shown here is derived from an EMBL/GenBank/DDBJ whole genome shotgun (WGS) entry which is preliminary data.</text>
</comment>
<dbReference type="GO" id="GO:0016810">
    <property type="term" value="F:hydrolase activity, acting on carbon-nitrogen (but not peptide) bonds"/>
    <property type="evidence" value="ECO:0007669"/>
    <property type="project" value="InterPro"/>
</dbReference>
<dbReference type="InterPro" id="IPR013108">
    <property type="entry name" value="Amidohydro_3"/>
</dbReference>
<dbReference type="RefSeq" id="WP_200325828.1">
    <property type="nucleotide sequence ID" value="NZ_JAENJH010000014.1"/>
</dbReference>
<evidence type="ECO:0000313" key="2">
    <source>
        <dbReference type="EMBL" id="MBK1789160.1"/>
    </source>
</evidence>
<dbReference type="Gene3D" id="3.10.310.70">
    <property type="match status" value="1"/>
</dbReference>
<gene>
    <name evidence="2" type="ORF">JHE00_32920</name>
</gene>
<dbReference type="Proteomes" id="UP000635245">
    <property type="component" value="Unassembled WGS sequence"/>
</dbReference>
<reference evidence="2" key="1">
    <citation type="submission" date="2020-12" db="EMBL/GenBank/DDBJ databases">
        <title>Prauserella sp. ASG 168, a novel actinomycete isolated from cave rock.</title>
        <authorList>
            <person name="Suriyachadkun C."/>
        </authorList>
    </citation>
    <scope>NUCLEOTIDE SEQUENCE</scope>
    <source>
        <strain evidence="2">ASG 168</strain>
    </source>
</reference>
<name>A0A934V9B2_9PSEU</name>
<keyword evidence="3" id="KW-1185">Reference proteome</keyword>
<evidence type="ECO:0000259" key="1">
    <source>
        <dbReference type="Pfam" id="PF07969"/>
    </source>
</evidence>
<dbReference type="Gene3D" id="3.20.20.140">
    <property type="entry name" value="Metal-dependent hydrolases"/>
    <property type="match status" value="1"/>
</dbReference>
<evidence type="ECO:0000313" key="3">
    <source>
        <dbReference type="Proteomes" id="UP000635245"/>
    </source>
</evidence>
<dbReference type="EMBL" id="JAENJH010000014">
    <property type="protein sequence ID" value="MBK1789160.1"/>
    <property type="molecule type" value="Genomic_DNA"/>
</dbReference>
<dbReference type="SUPFAM" id="SSF51556">
    <property type="entry name" value="Metallo-dependent hydrolases"/>
    <property type="match status" value="1"/>
</dbReference>